<dbReference type="GO" id="GO:0005737">
    <property type="term" value="C:cytoplasm"/>
    <property type="evidence" value="ECO:0007669"/>
    <property type="project" value="TreeGrafter"/>
</dbReference>
<evidence type="ECO:0000256" key="1">
    <source>
        <dbReference type="ARBA" id="ARBA00008270"/>
    </source>
</evidence>
<dbReference type="EMBL" id="WTYX01000001">
    <property type="protein sequence ID" value="MXO90576.1"/>
    <property type="molecule type" value="Genomic_DNA"/>
</dbReference>
<comment type="similarity">
    <text evidence="1">Belongs to the PhzF family.</text>
</comment>
<dbReference type="Gene3D" id="3.10.310.10">
    <property type="entry name" value="Diaminopimelate Epimerase, Chain A, domain 1"/>
    <property type="match status" value="2"/>
</dbReference>
<name>A0A844ZUA9_9SPHN</name>
<dbReference type="SUPFAM" id="SSF54506">
    <property type="entry name" value="Diaminopimelate epimerase-like"/>
    <property type="match status" value="1"/>
</dbReference>
<feature type="active site" evidence="2">
    <location>
        <position position="44"/>
    </location>
</feature>
<reference evidence="3 4" key="1">
    <citation type="submission" date="2019-12" db="EMBL/GenBank/DDBJ databases">
        <title>Genomic-based taxomic classification of the family Erythrobacteraceae.</title>
        <authorList>
            <person name="Xu L."/>
        </authorList>
    </citation>
    <scope>NUCLEOTIDE SEQUENCE [LARGE SCALE GENOMIC DNA]</scope>
    <source>
        <strain evidence="3 4">KCTC 52763</strain>
    </source>
</reference>
<proteinExistence type="inferred from homology"/>
<dbReference type="AlphaFoldDB" id="A0A844ZUA9"/>
<dbReference type="PANTHER" id="PTHR13774">
    <property type="entry name" value="PHENAZINE BIOSYNTHESIS PROTEIN"/>
    <property type="match status" value="1"/>
</dbReference>
<dbReference type="InterPro" id="IPR003719">
    <property type="entry name" value="Phenazine_PhzF-like"/>
</dbReference>
<gene>
    <name evidence="3" type="ORF">GRI41_07070</name>
</gene>
<evidence type="ECO:0000256" key="2">
    <source>
        <dbReference type="PIRSR" id="PIRSR016184-1"/>
    </source>
</evidence>
<dbReference type="GO" id="GO:0016853">
    <property type="term" value="F:isomerase activity"/>
    <property type="evidence" value="ECO:0007669"/>
    <property type="project" value="UniProtKB-KW"/>
</dbReference>
<organism evidence="3 4">
    <name type="scientific">Pontixanthobacter aquaemixtae</name>
    <dbReference type="NCBI Taxonomy" id="1958940"/>
    <lineage>
        <taxon>Bacteria</taxon>
        <taxon>Pseudomonadati</taxon>
        <taxon>Pseudomonadota</taxon>
        <taxon>Alphaproteobacteria</taxon>
        <taxon>Sphingomonadales</taxon>
        <taxon>Erythrobacteraceae</taxon>
        <taxon>Pontixanthobacter</taxon>
    </lineage>
</organism>
<keyword evidence="4" id="KW-1185">Reference proteome</keyword>
<dbReference type="Pfam" id="PF02567">
    <property type="entry name" value="PhzC-PhzF"/>
    <property type="match status" value="1"/>
</dbReference>
<dbReference type="PANTHER" id="PTHR13774:SF32">
    <property type="entry name" value="ANTISENSE-ENHANCING SEQUENCE 1"/>
    <property type="match status" value="1"/>
</dbReference>
<keyword evidence="3" id="KW-0413">Isomerase</keyword>
<evidence type="ECO:0000313" key="4">
    <source>
        <dbReference type="Proteomes" id="UP000442714"/>
    </source>
</evidence>
<evidence type="ECO:0000313" key="3">
    <source>
        <dbReference type="EMBL" id="MXO90576.1"/>
    </source>
</evidence>
<dbReference type="PIRSF" id="PIRSF016184">
    <property type="entry name" value="PhzC_PhzF"/>
    <property type="match status" value="1"/>
</dbReference>
<dbReference type="RefSeq" id="WP_160604015.1">
    <property type="nucleotide sequence ID" value="NZ_WTYX01000001.1"/>
</dbReference>
<comment type="caution">
    <text evidence="3">The sequence shown here is derived from an EMBL/GenBank/DDBJ whole genome shotgun (WGS) entry which is preliminary data.</text>
</comment>
<sequence>MTLDLVDVFGSAGFKGNPLGVVHGAQGLDTAQMLQLTQWLGFSETTFLLPPTDPAADYRVRIFYPAGELPFAGHPTLGTCHAWLEAGGTPRNAGTIVQQCEAGLIEIRREGDMLAFAAPALTHDGPLSDDERAEAIRVTGADPDAIVEAVHVCNGPKWQLLRLRSAEDVLAAQPAFKAPPGTDIGLAGPHPSGAEVDWELRAFFANQHGALVEDPVTGSFNAGVAMHLFGAGLAQDSYIAAQGQKVGAEGRIHCSQDAGGKIWIGGRSVTISRGGDLPALA</sequence>
<dbReference type="Proteomes" id="UP000442714">
    <property type="component" value="Unassembled WGS sequence"/>
</dbReference>
<accession>A0A844ZUA9</accession>
<dbReference type="OrthoDB" id="9788221at2"/>
<protein>
    <submittedName>
        <fullName evidence="3">PhzF family phenazine biosynthesis isomerase</fullName>
    </submittedName>
</protein>
<dbReference type="NCBIfam" id="TIGR00654">
    <property type="entry name" value="PhzF_family"/>
    <property type="match status" value="1"/>
</dbReference>